<gene>
    <name evidence="1" type="ORF">DPMN_009239</name>
</gene>
<sequence>MQYANTVWKAVCPFDKEGNKILRSGQQSINYIRETVRHFDQEGSQLIRSGRQFVNVQGGSQSIRSGG</sequence>
<evidence type="ECO:0000313" key="1">
    <source>
        <dbReference type="EMBL" id="KAH3885246.1"/>
    </source>
</evidence>
<dbReference type="Proteomes" id="UP000828390">
    <property type="component" value="Unassembled WGS sequence"/>
</dbReference>
<organism evidence="1 2">
    <name type="scientific">Dreissena polymorpha</name>
    <name type="common">Zebra mussel</name>
    <name type="synonym">Mytilus polymorpha</name>
    <dbReference type="NCBI Taxonomy" id="45954"/>
    <lineage>
        <taxon>Eukaryota</taxon>
        <taxon>Metazoa</taxon>
        <taxon>Spiralia</taxon>
        <taxon>Lophotrochozoa</taxon>
        <taxon>Mollusca</taxon>
        <taxon>Bivalvia</taxon>
        <taxon>Autobranchia</taxon>
        <taxon>Heteroconchia</taxon>
        <taxon>Euheterodonta</taxon>
        <taxon>Imparidentia</taxon>
        <taxon>Neoheterodontei</taxon>
        <taxon>Myida</taxon>
        <taxon>Dreissenoidea</taxon>
        <taxon>Dreissenidae</taxon>
        <taxon>Dreissena</taxon>
    </lineage>
</organism>
<protein>
    <submittedName>
        <fullName evidence="1">Uncharacterized protein</fullName>
    </submittedName>
</protein>
<reference evidence="1" key="2">
    <citation type="submission" date="2020-11" db="EMBL/GenBank/DDBJ databases">
        <authorList>
            <person name="McCartney M.A."/>
            <person name="Auch B."/>
            <person name="Kono T."/>
            <person name="Mallez S."/>
            <person name="Becker A."/>
            <person name="Gohl D.M."/>
            <person name="Silverstein K.A.T."/>
            <person name="Koren S."/>
            <person name="Bechman K.B."/>
            <person name="Herman A."/>
            <person name="Abrahante J.E."/>
            <person name="Garbe J."/>
        </authorList>
    </citation>
    <scope>NUCLEOTIDE SEQUENCE</scope>
    <source>
        <strain evidence="1">Duluth1</strain>
        <tissue evidence="1">Whole animal</tissue>
    </source>
</reference>
<evidence type="ECO:0000313" key="2">
    <source>
        <dbReference type="Proteomes" id="UP000828390"/>
    </source>
</evidence>
<comment type="caution">
    <text evidence="1">The sequence shown here is derived from an EMBL/GenBank/DDBJ whole genome shotgun (WGS) entry which is preliminary data.</text>
</comment>
<keyword evidence="2" id="KW-1185">Reference proteome</keyword>
<accession>A0A9D4MZ87</accession>
<name>A0A9D4MZ87_DREPO</name>
<dbReference type="AlphaFoldDB" id="A0A9D4MZ87"/>
<proteinExistence type="predicted"/>
<reference evidence="1" key="1">
    <citation type="journal article" date="2019" name="bioRxiv">
        <title>The Genome of the Zebra Mussel, Dreissena polymorpha: A Resource for Invasive Species Research.</title>
        <authorList>
            <person name="McCartney M.A."/>
            <person name="Auch B."/>
            <person name="Kono T."/>
            <person name="Mallez S."/>
            <person name="Zhang Y."/>
            <person name="Obille A."/>
            <person name="Becker A."/>
            <person name="Abrahante J.E."/>
            <person name="Garbe J."/>
            <person name="Badalamenti J.P."/>
            <person name="Herman A."/>
            <person name="Mangelson H."/>
            <person name="Liachko I."/>
            <person name="Sullivan S."/>
            <person name="Sone E.D."/>
            <person name="Koren S."/>
            <person name="Silverstein K.A.T."/>
            <person name="Beckman K.B."/>
            <person name="Gohl D.M."/>
        </authorList>
    </citation>
    <scope>NUCLEOTIDE SEQUENCE</scope>
    <source>
        <strain evidence="1">Duluth1</strain>
        <tissue evidence="1">Whole animal</tissue>
    </source>
</reference>
<dbReference type="EMBL" id="JAIWYP010000001">
    <property type="protein sequence ID" value="KAH3885246.1"/>
    <property type="molecule type" value="Genomic_DNA"/>
</dbReference>